<sequence length="107" mass="12080">PAVDGACRQKKRLLPVSATTSSLTIVARAAGETRLDADLLFAECAKSYWQLGEELRNYTPYGSRPPLQTRCRKRISRLVCSVQSKERNQVSRIKKLKRRISASFGRL</sequence>
<protein>
    <submittedName>
        <fullName evidence="1">Uncharacterized protein</fullName>
    </submittedName>
</protein>
<keyword evidence="2" id="KW-1185">Reference proteome</keyword>
<accession>A0ABD0KUJ4</accession>
<gene>
    <name evidence="1" type="ORF">BaRGS_00017875</name>
</gene>
<comment type="caution">
    <text evidence="1">The sequence shown here is derived from an EMBL/GenBank/DDBJ whole genome shotgun (WGS) entry which is preliminary data.</text>
</comment>
<organism evidence="1 2">
    <name type="scientific">Batillaria attramentaria</name>
    <dbReference type="NCBI Taxonomy" id="370345"/>
    <lineage>
        <taxon>Eukaryota</taxon>
        <taxon>Metazoa</taxon>
        <taxon>Spiralia</taxon>
        <taxon>Lophotrochozoa</taxon>
        <taxon>Mollusca</taxon>
        <taxon>Gastropoda</taxon>
        <taxon>Caenogastropoda</taxon>
        <taxon>Sorbeoconcha</taxon>
        <taxon>Cerithioidea</taxon>
        <taxon>Batillariidae</taxon>
        <taxon>Batillaria</taxon>
    </lineage>
</organism>
<dbReference type="AlphaFoldDB" id="A0ABD0KUJ4"/>
<dbReference type="Proteomes" id="UP001519460">
    <property type="component" value="Unassembled WGS sequence"/>
</dbReference>
<feature type="non-terminal residue" evidence="1">
    <location>
        <position position="107"/>
    </location>
</feature>
<feature type="non-terminal residue" evidence="1">
    <location>
        <position position="1"/>
    </location>
</feature>
<evidence type="ECO:0000313" key="2">
    <source>
        <dbReference type="Proteomes" id="UP001519460"/>
    </source>
</evidence>
<reference evidence="1 2" key="1">
    <citation type="journal article" date="2023" name="Sci. Data">
        <title>Genome assembly of the Korean intertidal mud-creeper Batillaria attramentaria.</title>
        <authorList>
            <person name="Patra A.K."/>
            <person name="Ho P.T."/>
            <person name="Jun S."/>
            <person name="Lee S.J."/>
            <person name="Kim Y."/>
            <person name="Won Y.J."/>
        </authorList>
    </citation>
    <scope>NUCLEOTIDE SEQUENCE [LARGE SCALE GENOMIC DNA]</scope>
    <source>
        <strain evidence="1">Wonlab-2016</strain>
    </source>
</reference>
<proteinExistence type="predicted"/>
<evidence type="ECO:0000313" key="1">
    <source>
        <dbReference type="EMBL" id="KAK7490819.1"/>
    </source>
</evidence>
<name>A0ABD0KUJ4_9CAEN</name>
<dbReference type="EMBL" id="JACVVK020000122">
    <property type="protein sequence ID" value="KAK7490819.1"/>
    <property type="molecule type" value="Genomic_DNA"/>
</dbReference>